<feature type="compositionally biased region" description="Low complexity" evidence="2">
    <location>
        <begin position="115"/>
        <end position="129"/>
    </location>
</feature>
<evidence type="ECO:0000313" key="4">
    <source>
        <dbReference type="Proteomes" id="UP000663834"/>
    </source>
</evidence>
<feature type="compositionally biased region" description="Polar residues" evidence="2">
    <location>
        <begin position="1"/>
        <end position="22"/>
    </location>
</feature>
<dbReference type="Proteomes" id="UP000663834">
    <property type="component" value="Unassembled WGS sequence"/>
</dbReference>
<evidence type="ECO:0000256" key="1">
    <source>
        <dbReference type="SAM" id="Coils"/>
    </source>
</evidence>
<dbReference type="EMBL" id="CAJNOW010012980">
    <property type="protein sequence ID" value="CAF1616428.1"/>
    <property type="molecule type" value="Genomic_DNA"/>
</dbReference>
<feature type="region of interest" description="Disordered" evidence="2">
    <location>
        <begin position="1"/>
        <end position="29"/>
    </location>
</feature>
<organism evidence="3 4">
    <name type="scientific">Rotaria magnacalcarata</name>
    <dbReference type="NCBI Taxonomy" id="392030"/>
    <lineage>
        <taxon>Eukaryota</taxon>
        <taxon>Metazoa</taxon>
        <taxon>Spiralia</taxon>
        <taxon>Gnathifera</taxon>
        <taxon>Rotifera</taxon>
        <taxon>Eurotatoria</taxon>
        <taxon>Bdelloidea</taxon>
        <taxon>Philodinida</taxon>
        <taxon>Philodinidae</taxon>
        <taxon>Rotaria</taxon>
    </lineage>
</organism>
<keyword evidence="1" id="KW-0175">Coiled coil</keyword>
<feature type="region of interest" description="Disordered" evidence="2">
    <location>
        <begin position="109"/>
        <end position="129"/>
    </location>
</feature>
<proteinExistence type="predicted"/>
<evidence type="ECO:0000313" key="3">
    <source>
        <dbReference type="EMBL" id="CAF1616428.1"/>
    </source>
</evidence>
<comment type="caution">
    <text evidence="3">The sequence shown here is derived from an EMBL/GenBank/DDBJ whole genome shotgun (WGS) entry which is preliminary data.</text>
</comment>
<gene>
    <name evidence="3" type="ORF">KQP761_LOCUS24072</name>
</gene>
<name>A0A816BV80_9BILA</name>
<evidence type="ECO:0000256" key="2">
    <source>
        <dbReference type="SAM" id="MobiDB-lite"/>
    </source>
</evidence>
<feature type="coiled-coil region" evidence="1">
    <location>
        <begin position="163"/>
        <end position="236"/>
    </location>
</feature>
<accession>A0A816BV80</accession>
<dbReference type="OrthoDB" id="10345048at2759"/>
<sequence length="282" mass="33434">MSMSTAKSQTVSNPSTNSIQTGKTKDNIPALKNKITELERQINDYKIKLDELRRAKATTVVKLEKEYVNTTVPGLNRSGQIKSCEKCEEFERMIESERKSTTQLKKMIEQKDNSKQQLQSSSTTTITNSNSCPKCSDFKQLLEIEKQNNLQTTKQWQSQKKQREEERNAKEIFEKSLEIIQSELIEENKSSKMLREENKQYKNKFELMKKEHDEKMAQLCQREEETKKEIETWEQMYHEWMATMERRVNNLQVTDQEFQTLLHNENENSQSLRSNRFNNQRQ</sequence>
<dbReference type="AlphaFoldDB" id="A0A816BV80"/>
<protein>
    <submittedName>
        <fullName evidence="3">Uncharacterized protein</fullName>
    </submittedName>
</protein>
<feature type="region of interest" description="Disordered" evidence="2">
    <location>
        <begin position="263"/>
        <end position="282"/>
    </location>
</feature>
<reference evidence="3" key="1">
    <citation type="submission" date="2021-02" db="EMBL/GenBank/DDBJ databases">
        <authorList>
            <person name="Nowell W R."/>
        </authorList>
    </citation>
    <scope>NUCLEOTIDE SEQUENCE</scope>
</reference>